<name>A0A841F8W5_9ACTN</name>
<dbReference type="GO" id="GO:0008276">
    <property type="term" value="F:protein methyltransferase activity"/>
    <property type="evidence" value="ECO:0007669"/>
    <property type="project" value="InterPro"/>
</dbReference>
<dbReference type="UniPathway" id="UPA01014"/>
<sequence>MTVDVRIDVHLTGEDLAAQLRSDVHTGLSKRPRRLPPKWFYDPRGSELFERITRLPEYYPTRTERAILAEGAAGVAEISGAKTLVELGSGSSEKTRLLLDALRAQGTLARFVPLDVSEAALREATTRIGTDYPGLEVHGLVADFTRHLDRIPNGDGRLIAFLGGTIGNLEPGERARFFGELRAALHDGERLLLGADLVKDTGTLVAAYDDAAGVTAEFNRNVLSVLNTRLGADFDPGAFEHVARWDPRNAWIEMLLRSTKTQTATIPELDMTVAFEEGEELRTEISAKFTVTGLAEELAAAGFAHEHTWTDPADAFALLLARAA</sequence>
<dbReference type="GO" id="GO:0032259">
    <property type="term" value="P:methylation"/>
    <property type="evidence" value="ECO:0007669"/>
    <property type="project" value="UniProtKB-KW"/>
</dbReference>
<reference evidence="5 6" key="1">
    <citation type="submission" date="2020-08" db="EMBL/GenBank/DDBJ databases">
        <title>Genomic Encyclopedia of Type Strains, Phase IV (KMG-IV): sequencing the most valuable type-strain genomes for metagenomic binning, comparative biology and taxonomic classification.</title>
        <authorList>
            <person name="Goeker M."/>
        </authorList>
    </citation>
    <scope>NUCLEOTIDE SEQUENCE [LARGE SCALE GENOMIC DNA]</scope>
    <source>
        <strain evidence="5 6">YIM 65646</strain>
    </source>
</reference>
<comment type="subunit">
    <text evidence="3">Monomer.</text>
</comment>
<dbReference type="EMBL" id="JACHGT010000003">
    <property type="protein sequence ID" value="MBB6033561.1"/>
    <property type="molecule type" value="Genomic_DNA"/>
</dbReference>
<protein>
    <recommendedName>
        <fullName evidence="3">Histidine N-alpha-methyltransferase</fullName>
        <ecNumber evidence="3">2.1.1.44</ecNumber>
    </recommendedName>
    <alternativeName>
        <fullName evidence="3">Histidine trimethyltransferase</fullName>
    </alternativeName>
</protein>
<proteinExistence type="inferred from homology"/>
<dbReference type="PANTHER" id="PTHR43397">
    <property type="entry name" value="ERGOTHIONEINE BIOSYNTHESIS PROTEIN 1"/>
    <property type="match status" value="1"/>
</dbReference>
<evidence type="ECO:0000313" key="6">
    <source>
        <dbReference type="Proteomes" id="UP000548476"/>
    </source>
</evidence>
<dbReference type="GO" id="GO:0052706">
    <property type="term" value="F:L-histidine N(alpha)-methyltransferase activity"/>
    <property type="evidence" value="ECO:0007669"/>
    <property type="project" value="UniProtKB-UniRule"/>
</dbReference>
<dbReference type="InterPro" id="IPR029063">
    <property type="entry name" value="SAM-dependent_MTases_sf"/>
</dbReference>
<dbReference type="InterPro" id="IPR051128">
    <property type="entry name" value="EgtD_Methyltrsf_superfamily"/>
</dbReference>
<feature type="binding site" evidence="3">
    <location>
        <position position="168"/>
    </location>
    <ligand>
        <name>L-histidine</name>
        <dbReference type="ChEBI" id="CHEBI:57595"/>
    </ligand>
</feature>
<comment type="similarity">
    <text evidence="3">Belongs to the methyltransferase superfamily. EgtD family.</text>
</comment>
<evidence type="ECO:0000256" key="2">
    <source>
        <dbReference type="ARBA" id="ARBA00022679"/>
    </source>
</evidence>
<keyword evidence="2 3" id="KW-0808">Transferase</keyword>
<dbReference type="HAMAP" id="MF_02037">
    <property type="entry name" value="EgtD"/>
    <property type="match status" value="1"/>
</dbReference>
<organism evidence="5 6">
    <name type="scientific">Phytomonospora endophytica</name>
    <dbReference type="NCBI Taxonomy" id="714109"/>
    <lineage>
        <taxon>Bacteria</taxon>
        <taxon>Bacillati</taxon>
        <taxon>Actinomycetota</taxon>
        <taxon>Actinomycetes</taxon>
        <taxon>Micromonosporales</taxon>
        <taxon>Micromonosporaceae</taxon>
        <taxon>Phytomonospora</taxon>
    </lineage>
</organism>
<keyword evidence="3" id="KW-0949">S-adenosyl-L-methionine</keyword>
<keyword evidence="6" id="KW-1185">Reference proteome</keyword>
<dbReference type="EC" id="2.1.1.44" evidence="3"/>
<dbReference type="SUPFAM" id="SSF53335">
    <property type="entry name" value="S-adenosyl-L-methionine-dependent methyltransferases"/>
    <property type="match status" value="1"/>
</dbReference>
<comment type="caution">
    <text evidence="5">The sequence shown here is derived from an EMBL/GenBank/DDBJ whole genome shotgun (WGS) entry which is preliminary data.</text>
</comment>
<feature type="binding site" evidence="3">
    <location>
        <position position="58"/>
    </location>
    <ligand>
        <name>L-histidine</name>
        <dbReference type="ChEBI" id="CHEBI:57595"/>
    </ligand>
</feature>
<dbReference type="InterPro" id="IPR019257">
    <property type="entry name" value="MeTrfase_dom"/>
</dbReference>
<feature type="binding site" evidence="3">
    <location>
        <position position="115"/>
    </location>
    <ligand>
        <name>S-adenosyl-L-methionine</name>
        <dbReference type="ChEBI" id="CHEBI:59789"/>
    </ligand>
</feature>
<evidence type="ECO:0000313" key="5">
    <source>
        <dbReference type="EMBL" id="MBB6033561.1"/>
    </source>
</evidence>
<evidence type="ECO:0000256" key="1">
    <source>
        <dbReference type="ARBA" id="ARBA00022603"/>
    </source>
</evidence>
<feature type="binding site" evidence="3">
    <location>
        <position position="94"/>
    </location>
    <ligand>
        <name>S-adenosyl-L-methionine</name>
        <dbReference type="ChEBI" id="CHEBI:59789"/>
    </ligand>
</feature>
<gene>
    <name evidence="3" type="primary">egtD</name>
    <name evidence="5" type="ORF">HNR73_001411</name>
</gene>
<dbReference type="InterPro" id="IPR032888">
    <property type="entry name" value="EgtD_Actinobacteria"/>
</dbReference>
<dbReference type="AlphaFoldDB" id="A0A841F8W5"/>
<dbReference type="NCBIfam" id="TIGR03438">
    <property type="entry name" value="egtD_ergothio"/>
    <property type="match status" value="1"/>
</dbReference>
<dbReference type="RefSeq" id="WP_184786463.1">
    <property type="nucleotide sequence ID" value="NZ_BONT01000014.1"/>
</dbReference>
<dbReference type="InterPro" id="IPR035094">
    <property type="entry name" value="EgtD"/>
</dbReference>
<dbReference type="PANTHER" id="PTHR43397:SF1">
    <property type="entry name" value="ERGOTHIONEINE BIOSYNTHESIS PROTEIN 1"/>
    <property type="match status" value="1"/>
</dbReference>
<feature type="domain" description="Histidine-specific methyltransferase SAM-dependent" evidence="4">
    <location>
        <begin position="21"/>
        <end position="322"/>
    </location>
</feature>
<feature type="binding site" evidence="3">
    <location>
        <begin position="284"/>
        <end position="286"/>
    </location>
    <ligand>
        <name>L-histidine</name>
        <dbReference type="ChEBI" id="CHEBI:57595"/>
    </ligand>
</feature>
<accession>A0A841F8W5</accession>
<comment type="function">
    <text evidence="3">Catalyzes the SAM-dependent triple methylation of the alpha-amino group of histidine to form hercynine, a step in the biosynthesis pathway of ergothioneine.</text>
</comment>
<evidence type="ECO:0000259" key="4">
    <source>
        <dbReference type="Pfam" id="PF10017"/>
    </source>
</evidence>
<dbReference type="GO" id="GO:0052699">
    <property type="term" value="P:ergothioneine biosynthetic process"/>
    <property type="evidence" value="ECO:0007669"/>
    <property type="project" value="UniProtKB-UniRule"/>
</dbReference>
<keyword evidence="1 3" id="KW-0489">Methyltransferase</keyword>
<comment type="pathway">
    <text evidence="3">Amino-acid biosynthesis; ergothioneine biosynthesis.</text>
</comment>
<dbReference type="Pfam" id="PF10017">
    <property type="entry name" value="Methyltransf_33"/>
    <property type="match status" value="1"/>
</dbReference>
<dbReference type="PIRSF" id="PIRSF018005">
    <property type="entry name" value="UCP018005"/>
    <property type="match status" value="1"/>
</dbReference>
<dbReference type="InterPro" id="IPR017804">
    <property type="entry name" value="MeTrfase_EgtD-like"/>
</dbReference>
<comment type="catalytic activity">
    <reaction evidence="3">
        <text>L-histidine + 3 S-adenosyl-L-methionine = hercynine + 3 S-adenosyl-L-homocysteine + 3 H(+)</text>
        <dbReference type="Rhea" id="RHEA:38471"/>
        <dbReference type="ChEBI" id="CHEBI:15378"/>
        <dbReference type="ChEBI" id="CHEBI:15781"/>
        <dbReference type="ChEBI" id="CHEBI:57595"/>
        <dbReference type="ChEBI" id="CHEBI:57856"/>
        <dbReference type="ChEBI" id="CHEBI:59789"/>
        <dbReference type="EC" id="2.1.1.44"/>
    </reaction>
</comment>
<dbReference type="Proteomes" id="UP000548476">
    <property type="component" value="Unassembled WGS sequence"/>
</dbReference>
<evidence type="ECO:0000256" key="3">
    <source>
        <dbReference type="HAMAP-Rule" id="MF_02037"/>
    </source>
</evidence>
<feature type="binding site" evidence="3">
    <location>
        <position position="88"/>
    </location>
    <ligand>
        <name>S-adenosyl-L-methionine</name>
        <dbReference type="ChEBI" id="CHEBI:59789"/>
    </ligand>
</feature>
<dbReference type="Gene3D" id="3.40.50.150">
    <property type="entry name" value="Vaccinia Virus protein VP39"/>
    <property type="match status" value="1"/>
</dbReference>
<feature type="binding site" evidence="3">
    <location>
        <position position="208"/>
    </location>
    <ligand>
        <name>L-histidine</name>
        <dbReference type="ChEBI" id="CHEBI:57595"/>
    </ligand>
</feature>
<feature type="binding site" evidence="3">
    <location>
        <begin position="143"/>
        <end position="144"/>
    </location>
    <ligand>
        <name>S-adenosyl-L-methionine</name>
        <dbReference type="ChEBI" id="CHEBI:59789"/>
    </ligand>
</feature>